<dbReference type="EMBL" id="HBUF01338802">
    <property type="protein sequence ID" value="CAG6698852.1"/>
    <property type="molecule type" value="Transcribed_RNA"/>
</dbReference>
<dbReference type="EMBL" id="HBUF01338740">
    <property type="protein sequence ID" value="CAG6698616.1"/>
    <property type="molecule type" value="Transcribed_RNA"/>
</dbReference>
<dbReference type="EMBL" id="HBUF01082719">
    <property type="protein sequence ID" value="CAG6633460.1"/>
    <property type="molecule type" value="Transcribed_RNA"/>
</dbReference>
<dbReference type="EMBL" id="HBUF01338764">
    <property type="protein sequence ID" value="CAG6698710.1"/>
    <property type="molecule type" value="Transcribed_RNA"/>
</dbReference>
<dbReference type="EMBL" id="HBUF01338772">
    <property type="protein sequence ID" value="CAG6698741.1"/>
    <property type="molecule type" value="Transcribed_RNA"/>
</dbReference>
<dbReference type="EMBL" id="HBUF01338739">
    <property type="protein sequence ID" value="CAG6698611.1"/>
    <property type="molecule type" value="Transcribed_RNA"/>
</dbReference>
<reference evidence="2" key="1">
    <citation type="submission" date="2021-05" db="EMBL/GenBank/DDBJ databases">
        <authorList>
            <person name="Alioto T."/>
            <person name="Alioto T."/>
            <person name="Gomez Garrido J."/>
        </authorList>
    </citation>
    <scope>NUCLEOTIDE SEQUENCE</scope>
</reference>
<feature type="region of interest" description="Disordered" evidence="1">
    <location>
        <begin position="82"/>
        <end position="110"/>
    </location>
</feature>
<dbReference type="EMBL" id="HBUF01338795">
    <property type="protein sequence ID" value="CAG6698827.1"/>
    <property type="molecule type" value="Transcribed_RNA"/>
</dbReference>
<dbReference type="EMBL" id="HBUF01338805">
    <property type="protein sequence ID" value="CAG6698862.1"/>
    <property type="molecule type" value="Transcribed_RNA"/>
</dbReference>
<accession>A0A8D8U611</accession>
<dbReference type="EMBL" id="HBUF01599987">
    <property type="protein sequence ID" value="CAG6775870.1"/>
    <property type="molecule type" value="Transcribed_RNA"/>
</dbReference>
<proteinExistence type="predicted"/>
<dbReference type="EMBL" id="HBUF01082716">
    <property type="protein sequence ID" value="CAG6633441.1"/>
    <property type="molecule type" value="Transcribed_RNA"/>
</dbReference>
<evidence type="ECO:0000313" key="2">
    <source>
        <dbReference type="EMBL" id="CAG6698700.1"/>
    </source>
</evidence>
<dbReference type="EMBL" id="HBUF01338738">
    <property type="protein sequence ID" value="CAG6698605.1"/>
    <property type="molecule type" value="Transcribed_RNA"/>
</dbReference>
<dbReference type="EMBL" id="HBUF01082715">
    <property type="protein sequence ID" value="CAG6633436.1"/>
    <property type="molecule type" value="Transcribed_RNA"/>
</dbReference>
<dbReference type="EMBL" id="HBUF01338776">
    <property type="protein sequence ID" value="CAG6698768.1"/>
    <property type="molecule type" value="Transcribed_RNA"/>
</dbReference>
<feature type="compositionally biased region" description="Acidic residues" evidence="1">
    <location>
        <begin position="96"/>
        <end position="106"/>
    </location>
</feature>
<dbReference type="EMBL" id="HBUF01338794">
    <property type="protein sequence ID" value="CAG6698823.1"/>
    <property type="molecule type" value="Transcribed_RNA"/>
</dbReference>
<dbReference type="EMBL" id="HBUF01338793">
    <property type="protein sequence ID" value="CAG6698818.1"/>
    <property type="molecule type" value="Transcribed_RNA"/>
</dbReference>
<dbReference type="EMBL" id="HBUF01599989">
    <property type="protein sequence ID" value="CAG6775874.1"/>
    <property type="molecule type" value="Transcribed_RNA"/>
</dbReference>
<dbReference type="EMBL" id="HBUF01338792">
    <property type="protein sequence ID" value="CAG6698813.1"/>
    <property type="molecule type" value="Transcribed_RNA"/>
</dbReference>
<dbReference type="EMBL" id="HBUF01082717">
    <property type="protein sequence ID" value="CAG6633447.1"/>
    <property type="molecule type" value="Transcribed_RNA"/>
</dbReference>
<feature type="compositionally biased region" description="Basic and acidic residues" evidence="1">
    <location>
        <begin position="82"/>
        <end position="95"/>
    </location>
</feature>
<dbReference type="EMBL" id="HBUF01338741">
    <property type="protein sequence ID" value="CAG6698621.1"/>
    <property type="molecule type" value="Transcribed_RNA"/>
</dbReference>
<protein>
    <submittedName>
        <fullName evidence="2">Uncharacterized protein</fullName>
    </submittedName>
</protein>
<dbReference type="EMBL" id="HBUF01338765">
    <property type="protein sequence ID" value="CAG6698714.1"/>
    <property type="molecule type" value="Transcribed_RNA"/>
</dbReference>
<name>A0A8D8U611_9HEMI</name>
<dbReference type="EMBL" id="HBUF01338766">
    <property type="protein sequence ID" value="CAG6698719.1"/>
    <property type="molecule type" value="Transcribed_RNA"/>
</dbReference>
<dbReference type="EMBL" id="HBUF01599990">
    <property type="protein sequence ID" value="CAG6775877.1"/>
    <property type="molecule type" value="Transcribed_RNA"/>
</dbReference>
<dbReference type="EMBL" id="HBUF01599992">
    <property type="protein sequence ID" value="CAG6775881.1"/>
    <property type="molecule type" value="Transcribed_RNA"/>
</dbReference>
<dbReference type="EMBL" id="HBUF01338771">
    <property type="protein sequence ID" value="CAG6698735.1"/>
    <property type="molecule type" value="Transcribed_RNA"/>
</dbReference>
<evidence type="ECO:0000256" key="1">
    <source>
        <dbReference type="SAM" id="MobiDB-lite"/>
    </source>
</evidence>
<dbReference type="EMBL" id="HBUF01082718">
    <property type="protein sequence ID" value="CAG6633454.1"/>
    <property type="molecule type" value="Transcribed_RNA"/>
</dbReference>
<dbReference type="EMBL" id="HBUF01338775">
    <property type="protein sequence ID" value="CAG6698760.1"/>
    <property type="molecule type" value="Transcribed_RNA"/>
</dbReference>
<dbReference type="EMBL" id="HBUF01338762">
    <property type="protein sequence ID" value="CAG6698705.1"/>
    <property type="molecule type" value="Transcribed_RNA"/>
</dbReference>
<dbReference type="EMBL" id="HBUF01338800">
    <property type="protein sequence ID" value="CAG6698843.1"/>
    <property type="molecule type" value="Transcribed_RNA"/>
</dbReference>
<dbReference type="EMBL" id="HBUF01338773">
    <property type="protein sequence ID" value="CAG6698746.1"/>
    <property type="molecule type" value="Transcribed_RNA"/>
</dbReference>
<dbReference type="EMBL" id="HBUF01338774">
    <property type="protein sequence ID" value="CAG6698751.1"/>
    <property type="molecule type" value="Transcribed_RNA"/>
</dbReference>
<dbReference type="EMBL" id="HBUF01338743">
    <property type="protein sequence ID" value="CAG6698646.1"/>
    <property type="molecule type" value="Transcribed_RNA"/>
</dbReference>
<dbReference type="EMBL" id="HBUF01172020">
    <property type="protein sequence ID" value="CAG6653107.1"/>
    <property type="molecule type" value="Transcribed_RNA"/>
</dbReference>
<organism evidence="2">
    <name type="scientific">Cacopsylla melanoneura</name>
    <dbReference type="NCBI Taxonomy" id="428564"/>
    <lineage>
        <taxon>Eukaryota</taxon>
        <taxon>Metazoa</taxon>
        <taxon>Ecdysozoa</taxon>
        <taxon>Arthropoda</taxon>
        <taxon>Hexapoda</taxon>
        <taxon>Insecta</taxon>
        <taxon>Pterygota</taxon>
        <taxon>Neoptera</taxon>
        <taxon>Paraneoptera</taxon>
        <taxon>Hemiptera</taxon>
        <taxon>Sternorrhyncha</taxon>
        <taxon>Psylloidea</taxon>
        <taxon>Psyllidae</taxon>
        <taxon>Psyllinae</taxon>
        <taxon>Cacopsylla</taxon>
    </lineage>
</organism>
<dbReference type="EMBL" id="HBUF01338761">
    <property type="protein sequence ID" value="CAG6698700.1"/>
    <property type="molecule type" value="Transcribed_RNA"/>
</dbReference>
<dbReference type="EMBL" id="HBUF01338744">
    <property type="protein sequence ID" value="CAG6698654.1"/>
    <property type="molecule type" value="Transcribed_RNA"/>
</dbReference>
<sequence length="218" mass="24730">MSSGHDVNVAGGAGDTVTVAGEVGQPGIVAKMCPCQSGGNIDEVPSNEEKKDFVTPCDERVTRYVATKDVILHKNMQDEDHLGLKDGKAHEKNEEGDIDDENATNEDFDRTPRPSYSFGSLYKIRDSWNEVFQLQENVNLDYKICSETRNTNTRYDEDLNIKVTEDLNRTPRNSHCFGHPYNVGLDWQNSGNRVCWDDCLHVCFLNKFLRRHCRNNSI</sequence>
<dbReference type="EMBL" id="HBUF01338796">
    <property type="protein sequence ID" value="CAG6698832.1"/>
    <property type="molecule type" value="Transcribed_RNA"/>
</dbReference>
<dbReference type="EMBL" id="HBUF01599991">
    <property type="protein sequence ID" value="CAG6775879.1"/>
    <property type="molecule type" value="Transcribed_RNA"/>
</dbReference>
<dbReference type="AlphaFoldDB" id="A0A8D8U611"/>